<evidence type="ECO:0000256" key="5">
    <source>
        <dbReference type="ARBA" id="ARBA00060329"/>
    </source>
</evidence>
<keyword evidence="4 6" id="KW-0206">Cytoskeleton</keyword>
<dbReference type="SUPFAM" id="SSF69103">
    <property type="entry name" value="Arp2/3 complex 16 kDa subunit ARPC5"/>
    <property type="match status" value="1"/>
</dbReference>
<dbReference type="FunFam" id="1.25.40.190:FF:000003">
    <property type="entry name" value="Actin-related protein 2/3 complex subunit 5"/>
    <property type="match status" value="1"/>
</dbReference>
<evidence type="ECO:0000256" key="4">
    <source>
        <dbReference type="ARBA" id="ARBA00023212"/>
    </source>
</evidence>
<dbReference type="EMBL" id="IACT01000496">
    <property type="protein sequence ID" value="LAC19907.1"/>
    <property type="molecule type" value="mRNA"/>
</dbReference>
<evidence type="ECO:0000256" key="3">
    <source>
        <dbReference type="ARBA" id="ARBA00022490"/>
    </source>
</evidence>
<evidence type="ECO:0000256" key="1">
    <source>
        <dbReference type="ARBA" id="ARBA00004245"/>
    </source>
</evidence>
<comment type="function">
    <text evidence="5">Functions as a component of the Arp2/3 complex which is involved in regulation of actin polymerization and together with an activating nucleation-promoting factor (NPF) mediates the formation of branched actin networks.</text>
</comment>
<dbReference type="PANTHER" id="PTHR12644">
    <property type="entry name" value="ARP2/3 COMPLEX 16 KD SUBUNIT P16-ARC"/>
    <property type="match status" value="1"/>
</dbReference>
<keyword evidence="3" id="KW-0963">Cytoplasm</keyword>
<proteinExistence type="evidence at transcript level"/>
<sequence length="154" mass="17142">MAKNTLSSEFRRLDVDQYNEDNFREEDIEVTLPAGVDEETVINLINKGDVGDALQLLLQNAPSASKGCNEQAKDLALSLVLKVILNKSITKAKMDEIISGLEQSLLDVLMKYIYRGFEQPSEGSSATLLLWHEKVYNVAGVGCIVRVLTDRKRV</sequence>
<protein>
    <recommendedName>
        <fullName evidence="6">Actin-related protein 2/3 complex subunit 5</fullName>
    </recommendedName>
</protein>
<evidence type="ECO:0000256" key="6">
    <source>
        <dbReference type="RuleBase" id="RU004301"/>
    </source>
</evidence>
<comment type="similarity">
    <text evidence="2 6">Belongs to the ARPC5 family.</text>
</comment>
<dbReference type="GO" id="GO:0034314">
    <property type="term" value="P:Arp2/3 complex-mediated actin nucleation"/>
    <property type="evidence" value="ECO:0007669"/>
    <property type="project" value="InterPro"/>
</dbReference>
<evidence type="ECO:0000313" key="8">
    <source>
        <dbReference type="EMBL" id="LAC19907.1"/>
    </source>
</evidence>
<name>A0A2P2HX30_9CRUS</name>
<evidence type="ECO:0000313" key="7">
    <source>
        <dbReference type="EMBL" id="LAB66337.1"/>
    </source>
</evidence>
<dbReference type="Gene3D" id="1.25.40.190">
    <property type="entry name" value="Actin-related protein 2/3 complex subunit 5"/>
    <property type="match status" value="1"/>
</dbReference>
<dbReference type="AlphaFoldDB" id="A0A2P2HX30"/>
<organism evidence="7">
    <name type="scientific">Hirondellea gigas</name>
    <dbReference type="NCBI Taxonomy" id="1518452"/>
    <lineage>
        <taxon>Eukaryota</taxon>
        <taxon>Metazoa</taxon>
        <taxon>Ecdysozoa</taxon>
        <taxon>Arthropoda</taxon>
        <taxon>Crustacea</taxon>
        <taxon>Multicrustacea</taxon>
        <taxon>Malacostraca</taxon>
        <taxon>Eumalacostraca</taxon>
        <taxon>Peracarida</taxon>
        <taxon>Amphipoda</taxon>
        <taxon>Amphilochidea</taxon>
        <taxon>Lysianassida</taxon>
        <taxon>Lysianassidira</taxon>
        <taxon>Lysianassoidea</taxon>
        <taxon>Lysianassidae</taxon>
        <taxon>Hirondellea</taxon>
    </lineage>
</organism>
<evidence type="ECO:0000256" key="2">
    <source>
        <dbReference type="ARBA" id="ARBA00006084"/>
    </source>
</evidence>
<dbReference type="InterPro" id="IPR006789">
    <property type="entry name" value="ARPC5"/>
</dbReference>
<reference evidence="8" key="1">
    <citation type="submission" date="2017-11" db="EMBL/GenBank/DDBJ databases">
        <title>The sensing device of the deep-sea amphipod.</title>
        <authorList>
            <person name="Kobayashi H."/>
            <person name="Nagahama T."/>
            <person name="Arai W."/>
            <person name="Sasagawa Y."/>
            <person name="Umeda M."/>
            <person name="Hayashi T."/>
            <person name="Nikaido I."/>
            <person name="Watanabe H."/>
            <person name="Oguri K."/>
            <person name="Kitazato H."/>
            <person name="Fujioka K."/>
            <person name="Kido Y."/>
            <person name="Takami H."/>
        </authorList>
    </citation>
    <scope>NUCLEOTIDE SEQUENCE</scope>
    <source>
        <tissue evidence="8">Whole body</tissue>
    </source>
</reference>
<dbReference type="InterPro" id="IPR036743">
    <property type="entry name" value="ARPC5_sf"/>
</dbReference>
<dbReference type="EMBL" id="IACF01000571">
    <property type="protein sequence ID" value="LAB66337.1"/>
    <property type="molecule type" value="mRNA"/>
</dbReference>
<reference evidence="7" key="2">
    <citation type="journal article" date="2018" name="Biosci. Biotechnol. Biochem.">
        <title>Polysaccharide hydrolase of the hadal zone amphipods Hirondellea gigas.</title>
        <authorList>
            <person name="Kobayashi H."/>
            <person name="Nagahama T."/>
            <person name="Arai W."/>
            <person name="Sasagawa Y."/>
            <person name="Umeda M."/>
            <person name="Hayashi T."/>
            <person name="Nikaido I."/>
            <person name="Watanabe H."/>
            <person name="Oguri K."/>
            <person name="Kitazato H."/>
            <person name="Fujioka K."/>
            <person name="Kido Y."/>
            <person name="Takami H."/>
        </authorList>
    </citation>
    <scope>NUCLEOTIDE SEQUENCE</scope>
    <source>
        <tissue evidence="7">Whole body</tissue>
    </source>
</reference>
<dbReference type="Pfam" id="PF04699">
    <property type="entry name" value="P16-Arc"/>
    <property type="match status" value="1"/>
</dbReference>
<dbReference type="GO" id="GO:0005885">
    <property type="term" value="C:Arp2/3 protein complex"/>
    <property type="evidence" value="ECO:0007669"/>
    <property type="project" value="InterPro"/>
</dbReference>
<dbReference type="PIRSF" id="PIRSF039096">
    <property type="entry name" value="p16-ARC"/>
    <property type="match status" value="1"/>
</dbReference>
<comment type="subcellular location">
    <subcellularLocation>
        <location evidence="1">Cytoplasm</location>
        <location evidence="1">Cytoskeleton</location>
    </subcellularLocation>
</comment>
<comment type="function">
    <text evidence="6">Functions as component of the Arp2/3 complex which is involved in regulation of actin polymerization and together with an activating nucleation-promoting factor (NPF) mediates the formation of branched actin networks. Arp2/3 complex plays a critical role in the control of cell morphogenesis via the modulation of cell polarity development.</text>
</comment>
<dbReference type="GO" id="GO:0030833">
    <property type="term" value="P:regulation of actin filament polymerization"/>
    <property type="evidence" value="ECO:0007669"/>
    <property type="project" value="InterPro"/>
</dbReference>
<accession>A0A2P2HX30</accession>